<gene>
    <name evidence="2" type="ORF">RMCFA_3769</name>
</gene>
<organism evidence="2 3">
    <name type="scientific">Mycolicibacterium fortuitum subsp. acetamidolyticum</name>
    <dbReference type="NCBI Taxonomy" id="144550"/>
    <lineage>
        <taxon>Bacteria</taxon>
        <taxon>Bacillati</taxon>
        <taxon>Actinomycetota</taxon>
        <taxon>Actinomycetes</taxon>
        <taxon>Mycobacteriales</taxon>
        <taxon>Mycobacteriaceae</taxon>
        <taxon>Mycolicibacterium</taxon>
    </lineage>
</organism>
<evidence type="ECO:0000313" key="3">
    <source>
        <dbReference type="Proteomes" id="UP000069705"/>
    </source>
</evidence>
<evidence type="ECO:0000313" key="2">
    <source>
        <dbReference type="EMBL" id="GAT03657.1"/>
    </source>
</evidence>
<dbReference type="AlphaFoldDB" id="A0A100WSG2"/>
<accession>A0A100WSG2</accession>
<dbReference type="EMBL" id="BCSZ01000035">
    <property type="protein sequence ID" value="GAT03657.1"/>
    <property type="molecule type" value="Genomic_DNA"/>
</dbReference>
<dbReference type="RefSeq" id="WP_165613858.1">
    <property type="nucleotide sequence ID" value="NZ_BCSZ01000035.1"/>
</dbReference>
<reference evidence="3" key="2">
    <citation type="submission" date="2016-02" db="EMBL/GenBank/DDBJ databases">
        <title>Draft genome sequence of five rapidly growing Mycobacterium species.</title>
        <authorList>
            <person name="Katahira K."/>
            <person name="Gotou Y."/>
            <person name="Iida K."/>
            <person name="Ogura Y."/>
            <person name="Hayashi T."/>
        </authorList>
    </citation>
    <scope>NUCLEOTIDE SEQUENCE [LARGE SCALE GENOMIC DNA]</scope>
    <source>
        <strain evidence="3">JCM6368</strain>
    </source>
</reference>
<feature type="region of interest" description="Disordered" evidence="1">
    <location>
        <begin position="1"/>
        <end position="46"/>
    </location>
</feature>
<comment type="caution">
    <text evidence="2">The sequence shown here is derived from an EMBL/GenBank/DDBJ whole genome shotgun (WGS) entry which is preliminary data.</text>
</comment>
<name>A0A100WSG2_MYCFO</name>
<proteinExistence type="predicted"/>
<dbReference type="Proteomes" id="UP000069705">
    <property type="component" value="Unassembled WGS sequence"/>
</dbReference>
<evidence type="ECO:0000256" key="1">
    <source>
        <dbReference type="SAM" id="MobiDB-lite"/>
    </source>
</evidence>
<protein>
    <submittedName>
        <fullName evidence="2">Uncharacterized protein</fullName>
    </submittedName>
</protein>
<reference evidence="2 3" key="1">
    <citation type="journal article" date="2016" name="Genome Announc.">
        <title>Draft Genome Sequences of Five Rapidly Growing Mycobacterium Species, M. thermoresistibile, M. fortuitum subsp. acetamidolyticum, M. canariasense, M. brisbanense, and M. novocastrense.</title>
        <authorList>
            <person name="Katahira K."/>
            <person name="Ogura Y."/>
            <person name="Gotoh Y."/>
            <person name="Hayashi T."/>
        </authorList>
    </citation>
    <scope>NUCLEOTIDE SEQUENCE [LARGE SCALE GENOMIC DNA]</scope>
    <source>
        <strain evidence="2 3">JCM6368</strain>
    </source>
</reference>
<sequence>MTDPNENDEQLQRIWTPDPNSRGDVPLGDPFGVYTGKSAADDGPDI</sequence>